<proteinExistence type="predicted"/>
<name>A0A6G0X630_9STRA</name>
<protein>
    <submittedName>
        <fullName evidence="1">Uncharacterized protein</fullName>
    </submittedName>
</protein>
<dbReference type="EMBL" id="VJMJ01000098">
    <property type="protein sequence ID" value="KAF0735450.1"/>
    <property type="molecule type" value="Genomic_DNA"/>
</dbReference>
<dbReference type="Proteomes" id="UP000481153">
    <property type="component" value="Unassembled WGS sequence"/>
</dbReference>
<dbReference type="AlphaFoldDB" id="A0A6G0X630"/>
<gene>
    <name evidence="1" type="ORF">Ae201684_008136</name>
</gene>
<comment type="caution">
    <text evidence="1">The sequence shown here is derived from an EMBL/GenBank/DDBJ whole genome shotgun (WGS) entry which is preliminary data.</text>
</comment>
<reference evidence="1 2" key="1">
    <citation type="submission" date="2019-07" db="EMBL/GenBank/DDBJ databases">
        <title>Genomics analysis of Aphanomyces spp. identifies a new class of oomycete effector associated with host adaptation.</title>
        <authorList>
            <person name="Gaulin E."/>
        </authorList>
    </citation>
    <scope>NUCLEOTIDE SEQUENCE [LARGE SCALE GENOMIC DNA]</scope>
    <source>
        <strain evidence="1 2">ATCC 201684</strain>
    </source>
</reference>
<keyword evidence="2" id="KW-1185">Reference proteome</keyword>
<evidence type="ECO:0000313" key="2">
    <source>
        <dbReference type="Proteomes" id="UP000481153"/>
    </source>
</evidence>
<organism evidence="1 2">
    <name type="scientific">Aphanomyces euteiches</name>
    <dbReference type="NCBI Taxonomy" id="100861"/>
    <lineage>
        <taxon>Eukaryota</taxon>
        <taxon>Sar</taxon>
        <taxon>Stramenopiles</taxon>
        <taxon>Oomycota</taxon>
        <taxon>Saprolegniomycetes</taxon>
        <taxon>Saprolegniales</taxon>
        <taxon>Verrucalvaceae</taxon>
        <taxon>Aphanomyces</taxon>
    </lineage>
</organism>
<sequence>MLRKKHILSAQESSLSSDVTITSSNRGLVLWDTLCRCVTACLIDRSIIRSPMSSFVPGQEAGDDFTRHSK</sequence>
<accession>A0A6G0X630</accession>
<evidence type="ECO:0000313" key="1">
    <source>
        <dbReference type="EMBL" id="KAF0735450.1"/>
    </source>
</evidence>